<comment type="caution">
    <text evidence="2">The sequence shown here is derived from an EMBL/GenBank/DDBJ whole genome shotgun (WGS) entry which is preliminary data.</text>
</comment>
<dbReference type="InterPro" id="IPR007345">
    <property type="entry name" value="Polysacch_pyruvyl_Trfase"/>
</dbReference>
<keyword evidence="3" id="KW-1185">Reference proteome</keyword>
<proteinExistence type="predicted"/>
<dbReference type="PANTHER" id="PTHR36836">
    <property type="entry name" value="COLANIC ACID BIOSYNTHESIS PROTEIN WCAK"/>
    <property type="match status" value="1"/>
</dbReference>
<reference evidence="3" key="1">
    <citation type="submission" date="2017-08" db="EMBL/GenBank/DDBJ databases">
        <title>Mesorhizobium wenxinae sp. nov., a novel rhizobial species isolated from root nodules of chickpea (Cicer arietinum L.).</title>
        <authorList>
            <person name="Zhang J."/>
        </authorList>
    </citation>
    <scope>NUCLEOTIDE SEQUENCE [LARGE SCALE GENOMIC DNA]</scope>
    <source>
        <strain evidence="3">USDA 3392</strain>
    </source>
</reference>
<dbReference type="Proteomes" id="UP000216215">
    <property type="component" value="Unassembled WGS sequence"/>
</dbReference>
<accession>A0AB36R8H9</accession>
<evidence type="ECO:0000313" key="2">
    <source>
        <dbReference type="EMBL" id="PAQ00549.1"/>
    </source>
</evidence>
<name>A0AB36R8H9_9HYPH</name>
<gene>
    <name evidence="2" type="ORF">CIT25_19380</name>
</gene>
<evidence type="ECO:0000259" key="1">
    <source>
        <dbReference type="Pfam" id="PF04230"/>
    </source>
</evidence>
<protein>
    <recommendedName>
        <fullName evidence="1">Polysaccharide pyruvyl transferase domain-containing protein</fullName>
    </recommendedName>
</protein>
<organism evidence="2 3">
    <name type="scientific">Mesorhizobium mediterraneum</name>
    <dbReference type="NCBI Taxonomy" id="43617"/>
    <lineage>
        <taxon>Bacteria</taxon>
        <taxon>Pseudomonadati</taxon>
        <taxon>Pseudomonadota</taxon>
        <taxon>Alphaproteobacteria</taxon>
        <taxon>Hyphomicrobiales</taxon>
        <taxon>Phyllobacteriaceae</taxon>
        <taxon>Mesorhizobium</taxon>
    </lineage>
</organism>
<dbReference type="EMBL" id="NPKI01000025">
    <property type="protein sequence ID" value="PAQ00549.1"/>
    <property type="molecule type" value="Genomic_DNA"/>
</dbReference>
<evidence type="ECO:0000313" key="3">
    <source>
        <dbReference type="Proteomes" id="UP000216215"/>
    </source>
</evidence>
<dbReference type="AlphaFoldDB" id="A0AB36R8H9"/>
<dbReference type="PANTHER" id="PTHR36836:SF1">
    <property type="entry name" value="COLANIC ACID BIOSYNTHESIS PROTEIN WCAK"/>
    <property type="match status" value="1"/>
</dbReference>
<sequence>MSFRRFHVGGHAALSRQRRPSRGSKALKIIVETTVFLNGGDAAIQVATKRILKAAFGDDIEIVFADMDAQVAKRYYPGNTFVCFPSAQLHKSKYIRLLNRLTKGRLELNSVYSILIAMIFIERHLSWLKYLGYGGQVARALREYIAADLIISTGGTYLSKKHRGSVSHRLPEYERDVYLGKPPIFFTQSMGPFGDDRIFHRLAEILRKSPLILVRDRKSMAFAKELVGHADNIEEVADCVFILTDQDEIERRRAASQVAKPGRRPRIAVSVRPWADFGERDSEVGRAKYHQSVARATAWFVEEVGAEVTFISTCQGIPEYRFNDSDAARDVLKYLPEHVRNSVVIDLQFRDTETLLRKIGEFDGAICTRMHMCILSLCRGLPVLPICYERKTADLFRSLDLEDYVTFIDKIEPDGFRNLAERWWQNQESIAERSLRGTLALRDSALSTVGILKNRFAPVELQMEAVSP</sequence>
<dbReference type="Pfam" id="PF04230">
    <property type="entry name" value="PS_pyruv_trans"/>
    <property type="match status" value="1"/>
</dbReference>
<feature type="domain" description="Polysaccharide pyruvyl transferase" evidence="1">
    <location>
        <begin position="38"/>
        <end position="386"/>
    </location>
</feature>